<evidence type="ECO:0000259" key="4">
    <source>
        <dbReference type="PROSITE" id="PS50888"/>
    </source>
</evidence>
<organism evidence="5 6">
    <name type="scientific">Marasmiellus scandens</name>
    <dbReference type="NCBI Taxonomy" id="2682957"/>
    <lineage>
        <taxon>Eukaryota</taxon>
        <taxon>Fungi</taxon>
        <taxon>Dikarya</taxon>
        <taxon>Basidiomycota</taxon>
        <taxon>Agaricomycotina</taxon>
        <taxon>Agaricomycetes</taxon>
        <taxon>Agaricomycetidae</taxon>
        <taxon>Agaricales</taxon>
        <taxon>Marasmiineae</taxon>
        <taxon>Omphalotaceae</taxon>
        <taxon>Marasmiellus</taxon>
    </lineage>
</organism>
<dbReference type="SMART" id="SM00353">
    <property type="entry name" value="HLH"/>
    <property type="match status" value="1"/>
</dbReference>
<dbReference type="Proteomes" id="UP001498398">
    <property type="component" value="Unassembled WGS sequence"/>
</dbReference>
<dbReference type="InterPro" id="IPR011598">
    <property type="entry name" value="bHLH_dom"/>
</dbReference>
<evidence type="ECO:0000256" key="2">
    <source>
        <dbReference type="ARBA" id="ARBA00023242"/>
    </source>
</evidence>
<evidence type="ECO:0000256" key="1">
    <source>
        <dbReference type="ARBA" id="ARBA00023125"/>
    </source>
</evidence>
<proteinExistence type="predicted"/>
<sequence>MPTSEDPSTQRAIPLASLEYLQSQRRGSITDPSLHAAKHPQNLRVVSEPSSSSSTPKDPRDEPRPSSTFVFGDATPQASDGAGLRKLLRSPSAERTEDKGEGEGTSEDAVTGTKRKMSGDREEEKVVEMTVDGPAPKRRMSSIEIAKLSLDDRRHSVDARWYTAERTSSYPPAFPGPPLSWNSMQHPNPNNIVMIPPINYPPDRRMSVPDSRPTRVLRSRSRPPSRPDTSPPIAQDELQAQATSSKSSKEPGSTPYSRSPELRVSHKLAERKRRKEMKDLFDELRDQLPADRGMKASKWEILSKAIDFVTQLKHSHQEMVREIDMLKHEIDVLRQSNGMPPQFAGGPPPHALVYSQGPIPGPYPPLPPPGVMQHPPPPPPPPQQQQQQQLPQPPLSRPASSQNMFPPSQQNGNIARAEVAPT</sequence>
<feature type="region of interest" description="Disordered" evidence="3">
    <location>
        <begin position="194"/>
        <end position="271"/>
    </location>
</feature>
<feature type="compositionally biased region" description="Polar residues" evidence="3">
    <location>
        <begin position="398"/>
        <end position="413"/>
    </location>
</feature>
<dbReference type="InterPro" id="IPR036638">
    <property type="entry name" value="HLH_DNA-bd_sf"/>
</dbReference>
<keyword evidence="1" id="KW-0238">DNA-binding</keyword>
<keyword evidence="6" id="KW-1185">Reference proteome</keyword>
<gene>
    <name evidence="5" type="ORF">VKT23_002067</name>
</gene>
<dbReference type="Gene3D" id="4.10.280.10">
    <property type="entry name" value="Helix-loop-helix DNA-binding domain"/>
    <property type="match status" value="1"/>
</dbReference>
<keyword evidence="2" id="KW-0539">Nucleus</keyword>
<feature type="compositionally biased region" description="Basic and acidic residues" evidence="3">
    <location>
        <begin position="117"/>
        <end position="127"/>
    </location>
</feature>
<feature type="compositionally biased region" description="Pro residues" evidence="3">
    <location>
        <begin position="359"/>
        <end position="383"/>
    </location>
</feature>
<protein>
    <recommendedName>
        <fullName evidence="4">BHLH domain-containing protein</fullName>
    </recommendedName>
</protein>
<accession>A0ABR1K6B4</accession>
<reference evidence="5 6" key="1">
    <citation type="submission" date="2024-01" db="EMBL/GenBank/DDBJ databases">
        <title>A draft genome for the cacao thread blight pathogen Marasmiellus scandens.</title>
        <authorList>
            <person name="Baruah I.K."/>
            <person name="Leung J."/>
            <person name="Bukari Y."/>
            <person name="Amoako-Attah I."/>
            <person name="Meinhardt L.W."/>
            <person name="Bailey B.A."/>
            <person name="Cohen S.P."/>
        </authorList>
    </citation>
    <scope>NUCLEOTIDE SEQUENCE [LARGE SCALE GENOMIC DNA]</scope>
    <source>
        <strain evidence="5 6">GH-19</strain>
    </source>
</reference>
<dbReference type="SUPFAM" id="SSF47459">
    <property type="entry name" value="HLH, helix-loop-helix DNA-binding domain"/>
    <property type="match status" value="1"/>
</dbReference>
<dbReference type="PROSITE" id="PS50888">
    <property type="entry name" value="BHLH"/>
    <property type="match status" value="1"/>
</dbReference>
<evidence type="ECO:0000256" key="3">
    <source>
        <dbReference type="SAM" id="MobiDB-lite"/>
    </source>
</evidence>
<dbReference type="Pfam" id="PF00010">
    <property type="entry name" value="HLH"/>
    <property type="match status" value="1"/>
</dbReference>
<feature type="compositionally biased region" description="Basic and acidic residues" evidence="3">
    <location>
        <begin position="92"/>
        <end position="102"/>
    </location>
</feature>
<dbReference type="PANTHER" id="PTHR10328">
    <property type="entry name" value="PROTEIN MAX MYC-ASSOCIATED FACTOR X"/>
    <property type="match status" value="1"/>
</dbReference>
<comment type="caution">
    <text evidence="5">The sequence shown here is derived from an EMBL/GenBank/DDBJ whole genome shotgun (WGS) entry which is preliminary data.</text>
</comment>
<dbReference type="EMBL" id="JBANRG010000002">
    <property type="protein sequence ID" value="KAK7470643.1"/>
    <property type="molecule type" value="Genomic_DNA"/>
</dbReference>
<evidence type="ECO:0000313" key="6">
    <source>
        <dbReference type="Proteomes" id="UP001498398"/>
    </source>
</evidence>
<feature type="domain" description="BHLH" evidence="4">
    <location>
        <begin position="261"/>
        <end position="312"/>
    </location>
</feature>
<feature type="compositionally biased region" description="Polar residues" evidence="3">
    <location>
        <begin position="238"/>
        <end position="257"/>
    </location>
</feature>
<name>A0ABR1K6B4_9AGAR</name>
<feature type="region of interest" description="Disordered" evidence="3">
    <location>
        <begin position="337"/>
        <end position="422"/>
    </location>
</feature>
<feature type="region of interest" description="Disordered" evidence="3">
    <location>
        <begin position="23"/>
        <end position="138"/>
    </location>
</feature>
<dbReference type="PANTHER" id="PTHR10328:SF15">
    <property type="entry name" value="BHLH TRANSCRIPTION FACTOR"/>
    <property type="match status" value="1"/>
</dbReference>
<evidence type="ECO:0000313" key="5">
    <source>
        <dbReference type="EMBL" id="KAK7470643.1"/>
    </source>
</evidence>